<dbReference type="Pfam" id="PF00505">
    <property type="entry name" value="HMG_box"/>
    <property type="match status" value="1"/>
</dbReference>
<dbReference type="CDD" id="cd22003">
    <property type="entry name" value="HMG-box_UBF1_rpt6-like"/>
    <property type="match status" value="1"/>
</dbReference>
<evidence type="ECO:0000256" key="3">
    <source>
        <dbReference type="ARBA" id="ARBA00023242"/>
    </source>
</evidence>
<dbReference type="OrthoDB" id="1919336at2759"/>
<evidence type="ECO:0000259" key="6">
    <source>
        <dbReference type="PROSITE" id="PS50118"/>
    </source>
</evidence>
<protein>
    <submittedName>
        <fullName evidence="8">Upstream-binding factor 1-like protein 1 isoform X2</fullName>
    </submittedName>
</protein>
<dbReference type="AlphaFoldDB" id="A0A9J7FT06"/>
<dbReference type="CDD" id="cd21998">
    <property type="entry name" value="HMG-box_UBF1_rpt1-like"/>
    <property type="match status" value="1"/>
</dbReference>
<dbReference type="SUPFAM" id="SSF47095">
    <property type="entry name" value="HMG-box"/>
    <property type="match status" value="2"/>
</dbReference>
<dbReference type="InterPro" id="IPR036910">
    <property type="entry name" value="HMG_box_dom_sf"/>
</dbReference>
<dbReference type="PANTHER" id="PTHR46318">
    <property type="entry name" value="UPSTREAM BINDING TRANSCRIPTION FACTOR"/>
    <property type="match status" value="1"/>
</dbReference>
<dbReference type="RefSeq" id="XP_027267422.1">
    <property type="nucleotide sequence ID" value="XM_027411621.1"/>
</dbReference>
<dbReference type="SMART" id="SM00398">
    <property type="entry name" value="HMG"/>
    <property type="match status" value="2"/>
</dbReference>
<keyword evidence="2 4" id="KW-0238">DNA-binding</keyword>
<feature type="DNA-binding region" description="HMG box" evidence="4">
    <location>
        <begin position="100"/>
        <end position="168"/>
    </location>
</feature>
<feature type="domain" description="HMG box" evidence="6">
    <location>
        <begin position="100"/>
        <end position="168"/>
    </location>
</feature>
<feature type="compositionally biased region" description="Basic and acidic residues" evidence="5">
    <location>
        <begin position="169"/>
        <end position="178"/>
    </location>
</feature>
<comment type="subcellular location">
    <subcellularLocation>
        <location evidence="1">Nucleus</location>
    </subcellularLocation>
</comment>
<organism evidence="7 8">
    <name type="scientific">Cricetulus griseus</name>
    <name type="common">Chinese hamster</name>
    <name type="synonym">Cricetulus barabensis griseus</name>
    <dbReference type="NCBI Taxonomy" id="10029"/>
    <lineage>
        <taxon>Eukaryota</taxon>
        <taxon>Metazoa</taxon>
        <taxon>Chordata</taxon>
        <taxon>Craniata</taxon>
        <taxon>Vertebrata</taxon>
        <taxon>Euteleostomi</taxon>
        <taxon>Mammalia</taxon>
        <taxon>Eutheria</taxon>
        <taxon>Euarchontoglires</taxon>
        <taxon>Glires</taxon>
        <taxon>Rodentia</taxon>
        <taxon>Myomorpha</taxon>
        <taxon>Muroidea</taxon>
        <taxon>Cricetidae</taxon>
        <taxon>Cricetinae</taxon>
        <taxon>Cricetulus</taxon>
    </lineage>
</organism>
<dbReference type="PANTHER" id="PTHR46318:SF1">
    <property type="entry name" value="UPSTREAM-BINDING FACTOR 1-LIKE PROTEIN 1-RELATED"/>
    <property type="match status" value="1"/>
</dbReference>
<dbReference type="Gene3D" id="1.10.30.10">
    <property type="entry name" value="High mobility group box domain"/>
    <property type="match status" value="2"/>
</dbReference>
<dbReference type="KEGG" id="cge:100772718"/>
<reference evidence="8" key="3">
    <citation type="submission" date="2025-08" db="UniProtKB">
        <authorList>
            <consortium name="RefSeq"/>
        </authorList>
    </citation>
    <scope>IDENTIFICATION</scope>
    <source>
        <strain evidence="8">17A/GY</strain>
        <tissue evidence="8">Liver</tissue>
    </source>
</reference>
<evidence type="ECO:0000256" key="2">
    <source>
        <dbReference type="ARBA" id="ARBA00023125"/>
    </source>
</evidence>
<dbReference type="InterPro" id="IPR051762">
    <property type="entry name" value="UBF1"/>
</dbReference>
<feature type="region of interest" description="Disordered" evidence="5">
    <location>
        <begin position="169"/>
        <end position="202"/>
    </location>
</feature>
<dbReference type="InterPro" id="IPR009071">
    <property type="entry name" value="HMG_box_dom"/>
</dbReference>
<evidence type="ECO:0000313" key="8">
    <source>
        <dbReference type="RefSeq" id="XP_027267422.1"/>
    </source>
</evidence>
<name>A0A9J7FT06_CRIGR</name>
<dbReference type="GO" id="GO:0003677">
    <property type="term" value="F:DNA binding"/>
    <property type="evidence" value="ECO:0007669"/>
    <property type="project" value="UniProtKB-UniRule"/>
</dbReference>
<accession>A0A9J7FT06</accession>
<feature type="compositionally biased region" description="Basic residues" evidence="5">
    <location>
        <begin position="179"/>
        <end position="190"/>
    </location>
</feature>
<proteinExistence type="predicted"/>
<dbReference type="PROSITE" id="PS50118">
    <property type="entry name" value="HMG_BOX_2"/>
    <property type="match status" value="2"/>
</dbReference>
<evidence type="ECO:0000256" key="5">
    <source>
        <dbReference type="SAM" id="MobiDB-lite"/>
    </source>
</evidence>
<sequence>MASFDKQHHWSERDILKLLECMKNNIPSDDSGAIIKTPDVLDWDKVAFKDFSGEVCKQKWMQISHNLSKSGTLSELVLEASELIKEPRKTKTVKKHPDFPKRPLTAYLRFYKEQRAKYSKMYPKYNNVQLTKFLAEKYKQLPEEIKEKYIQDFQKEKQDFQEKLIKPRENHPSVERSKKSVVHRNHHTAIPKKSQGDTKHVKTPLKTEIPKTFPPVVKFRGEPKKPPMNGYHKFHQDSWSSQELHHLPLRQRWVEISRRWQRISQNMRELYNIQAEALQKQYWVEMDLWLKGLSPEEYGAYKETRANYGKGKNFAKSRDISANGQPTHQ</sequence>
<dbReference type="GeneID" id="100772718"/>
<evidence type="ECO:0000313" key="7">
    <source>
        <dbReference type="Proteomes" id="UP001108280"/>
    </source>
</evidence>
<reference evidence="7" key="1">
    <citation type="journal article" date="2018" name="Biotechnol. Bioeng.">
        <title>A reference genome of the Chinese hamster based on a hybrid assembly strategy.</title>
        <authorList>
            <person name="Rupp O."/>
            <person name="MacDonald M.L."/>
            <person name="Li S."/>
            <person name="Dhiman H."/>
            <person name="Polson S."/>
            <person name="Griep S."/>
            <person name="Heffner K."/>
            <person name="Hernandez I."/>
            <person name="Brinkrolf K."/>
            <person name="Jadhav V."/>
            <person name="Samoudi M."/>
            <person name="Hao H."/>
            <person name="Kingham B."/>
            <person name="Goesmann A."/>
            <person name="Betenbaugh M.J."/>
            <person name="Lewis N.E."/>
            <person name="Borth N."/>
            <person name="Lee K.H."/>
        </authorList>
    </citation>
    <scope>NUCLEOTIDE SEQUENCE [LARGE SCALE GENOMIC DNA]</scope>
    <source>
        <strain evidence="7">17A/GY</strain>
    </source>
</reference>
<dbReference type="Proteomes" id="UP001108280">
    <property type="component" value="Chromosome 4"/>
</dbReference>
<keyword evidence="7" id="KW-1185">Reference proteome</keyword>
<dbReference type="GO" id="GO:0005634">
    <property type="term" value="C:nucleus"/>
    <property type="evidence" value="ECO:0007669"/>
    <property type="project" value="UniProtKB-SubCell"/>
</dbReference>
<reference evidence="7" key="2">
    <citation type="journal article" date="2020" name="Biotechnol. Bioeng.">
        <title>Chromosome-scale scaffolds for the Chinese hamster reference genome assembly to facilitate the study of the CHO epigenome.</title>
        <authorList>
            <person name="Hilliard W."/>
            <person name="MacDonald M."/>
            <person name="Lee K.H."/>
        </authorList>
    </citation>
    <scope>NUCLEOTIDE SEQUENCE [LARGE SCALE GENOMIC DNA]</scope>
    <source>
        <strain evidence="7">17A/GY</strain>
    </source>
</reference>
<evidence type="ECO:0000256" key="4">
    <source>
        <dbReference type="PROSITE-ProRule" id="PRU00267"/>
    </source>
</evidence>
<feature type="domain" description="HMG box" evidence="6">
    <location>
        <begin position="224"/>
        <end position="290"/>
    </location>
</feature>
<evidence type="ECO:0000256" key="1">
    <source>
        <dbReference type="ARBA" id="ARBA00004123"/>
    </source>
</evidence>
<keyword evidence="3 4" id="KW-0539">Nucleus</keyword>
<feature type="DNA-binding region" description="HMG box" evidence="4">
    <location>
        <begin position="224"/>
        <end position="290"/>
    </location>
</feature>
<gene>
    <name evidence="8" type="primary">LOC100772718</name>
</gene>